<dbReference type="PANTHER" id="PTHR38663:SF1">
    <property type="entry name" value="L-ORNITHINE N(5)-MONOOXYGENASE"/>
    <property type="match status" value="1"/>
</dbReference>
<proteinExistence type="predicted"/>
<gene>
    <name evidence="2" type="ORF">N7Z68_03860</name>
</gene>
<accession>A0ABT5VAN5</accession>
<dbReference type="SUPFAM" id="SSF51905">
    <property type="entry name" value="FAD/NAD(P)-binding domain"/>
    <property type="match status" value="2"/>
</dbReference>
<organism evidence="2 3">
    <name type="scientific">Alkalihalobacterium chitinilyticum</name>
    <dbReference type="NCBI Taxonomy" id="2980103"/>
    <lineage>
        <taxon>Bacteria</taxon>
        <taxon>Bacillati</taxon>
        <taxon>Bacillota</taxon>
        <taxon>Bacilli</taxon>
        <taxon>Bacillales</taxon>
        <taxon>Bacillaceae</taxon>
        <taxon>Alkalihalobacterium</taxon>
    </lineage>
</organism>
<dbReference type="Proteomes" id="UP001148125">
    <property type="component" value="Unassembled WGS sequence"/>
</dbReference>
<sequence length="388" mass="43604">MFDWLIIGGGIQGCTAAVYLLKQKKVAIENLAIIDPNEKPLTMWHHCTSTIEMPYLRSPSIHHLAPAHFDLEKFSKTSSGKPYAAFYKPYDRPGLHLFNTHCEHLFQETRLYSSWIQGRVVQLKKNSQSWQVVLKDGKQLESKNVILAIGLSEHPYWPEWAITAKENGASISHVFDREHQVPETINSLMIVGGGITAAHASIKWSRHLPGNVTQISRHSLRVHQFDSDPGWLGPKLMRRFQAVSSYDKRRDIIRQARHRGSLPLDLKAKVSKQIKCGALSFLRDEVEGLQISDSMNEVKLLSGDTVKSEHILLATGFHQSPPGIEWLSSTIEEHKLRCGTCGYPILSNSLQWDEGLYAIGALSELEIGPVARNISGARRGIEKILQSI</sequence>
<dbReference type="InterPro" id="IPR036188">
    <property type="entry name" value="FAD/NAD-bd_sf"/>
</dbReference>
<evidence type="ECO:0000313" key="3">
    <source>
        <dbReference type="Proteomes" id="UP001148125"/>
    </source>
</evidence>
<feature type="domain" description="FAD-dependent urate hydroxylase HpyO/Asp monooxygenase CreE-like FAD/NAD(P)-binding" evidence="1">
    <location>
        <begin position="6"/>
        <end position="150"/>
    </location>
</feature>
<comment type="caution">
    <text evidence="2">The sequence shown here is derived from an EMBL/GenBank/DDBJ whole genome shotgun (WGS) entry which is preliminary data.</text>
</comment>
<dbReference type="Pfam" id="PF13454">
    <property type="entry name" value="NAD_binding_9"/>
    <property type="match status" value="1"/>
</dbReference>
<dbReference type="PRINTS" id="PR00368">
    <property type="entry name" value="FADPNR"/>
</dbReference>
<dbReference type="EMBL" id="JAOTPO010000002">
    <property type="protein sequence ID" value="MDE5412508.1"/>
    <property type="molecule type" value="Genomic_DNA"/>
</dbReference>
<dbReference type="RefSeq" id="WP_275117139.1">
    <property type="nucleotide sequence ID" value="NZ_JAOTPO010000002.1"/>
</dbReference>
<dbReference type="PANTHER" id="PTHR38663">
    <property type="match status" value="1"/>
</dbReference>
<dbReference type="Gene3D" id="3.50.50.60">
    <property type="entry name" value="FAD/NAD(P)-binding domain"/>
    <property type="match status" value="1"/>
</dbReference>
<dbReference type="InterPro" id="IPR038732">
    <property type="entry name" value="HpyO/CreE_NAD-binding"/>
</dbReference>
<evidence type="ECO:0000259" key="1">
    <source>
        <dbReference type="Pfam" id="PF13454"/>
    </source>
</evidence>
<name>A0ABT5VAN5_9BACI</name>
<evidence type="ECO:0000313" key="2">
    <source>
        <dbReference type="EMBL" id="MDE5412508.1"/>
    </source>
</evidence>
<protein>
    <submittedName>
        <fullName evidence="2">FAD/NAD(P)-binding protein</fullName>
    </submittedName>
</protein>
<reference evidence="2" key="1">
    <citation type="submission" date="2024-05" db="EMBL/GenBank/DDBJ databases">
        <title>Alkalihalobacillus sp. strain MEB203 novel alkaliphilic bacterium from Lonar Lake, India.</title>
        <authorList>
            <person name="Joshi A."/>
            <person name="Thite S."/>
            <person name="Mengade P."/>
        </authorList>
    </citation>
    <scope>NUCLEOTIDE SEQUENCE</scope>
    <source>
        <strain evidence="2">MEB 203</strain>
    </source>
</reference>
<keyword evidence="3" id="KW-1185">Reference proteome</keyword>